<reference evidence="2 3" key="1">
    <citation type="submission" date="2019-12" db="EMBL/GenBank/DDBJ databases">
        <authorList>
            <person name="Alioto T."/>
            <person name="Alioto T."/>
            <person name="Gomez Garrido J."/>
        </authorList>
    </citation>
    <scope>NUCLEOTIDE SEQUENCE [LARGE SCALE GENOMIC DNA]</scope>
</reference>
<organism evidence="2 3">
    <name type="scientific">Olea europaea subsp. europaea</name>
    <dbReference type="NCBI Taxonomy" id="158383"/>
    <lineage>
        <taxon>Eukaryota</taxon>
        <taxon>Viridiplantae</taxon>
        <taxon>Streptophyta</taxon>
        <taxon>Embryophyta</taxon>
        <taxon>Tracheophyta</taxon>
        <taxon>Spermatophyta</taxon>
        <taxon>Magnoliopsida</taxon>
        <taxon>eudicotyledons</taxon>
        <taxon>Gunneridae</taxon>
        <taxon>Pentapetalae</taxon>
        <taxon>asterids</taxon>
        <taxon>lamiids</taxon>
        <taxon>Lamiales</taxon>
        <taxon>Oleaceae</taxon>
        <taxon>Oleeae</taxon>
        <taxon>Olea</taxon>
    </lineage>
</organism>
<protein>
    <recommendedName>
        <fullName evidence="4">Myb/SANT-like domain-containing protein</fullName>
    </recommendedName>
</protein>
<evidence type="ECO:0000313" key="2">
    <source>
        <dbReference type="EMBL" id="CAA2991662.1"/>
    </source>
</evidence>
<dbReference type="EMBL" id="CACTIH010005427">
    <property type="protein sequence ID" value="CAA2991662.1"/>
    <property type="molecule type" value="Genomic_DNA"/>
</dbReference>
<dbReference type="AlphaFoldDB" id="A0A8S0SJ52"/>
<evidence type="ECO:0000313" key="3">
    <source>
        <dbReference type="Proteomes" id="UP000594638"/>
    </source>
</evidence>
<dbReference type="OrthoDB" id="911081at2759"/>
<keyword evidence="3" id="KW-1185">Reference proteome</keyword>
<proteinExistence type="predicted"/>
<feature type="compositionally biased region" description="Basic residues" evidence="1">
    <location>
        <begin position="135"/>
        <end position="148"/>
    </location>
</feature>
<comment type="caution">
    <text evidence="2">The sequence shown here is derived from an EMBL/GenBank/DDBJ whole genome shotgun (WGS) entry which is preliminary data.</text>
</comment>
<name>A0A8S0SJ52_OLEEU</name>
<accession>A0A8S0SJ52</accession>
<dbReference type="Gramene" id="OE9A052065T1">
    <property type="protein sequence ID" value="OE9A052065C1"/>
    <property type="gene ID" value="OE9A052065"/>
</dbReference>
<gene>
    <name evidence="2" type="ORF">OLEA9_A052065</name>
</gene>
<dbReference type="Proteomes" id="UP000594638">
    <property type="component" value="Unassembled WGS sequence"/>
</dbReference>
<evidence type="ECO:0008006" key="4">
    <source>
        <dbReference type="Google" id="ProtNLM"/>
    </source>
</evidence>
<feature type="region of interest" description="Disordered" evidence="1">
    <location>
        <begin position="101"/>
        <end position="148"/>
    </location>
</feature>
<evidence type="ECO:0000256" key="1">
    <source>
        <dbReference type="SAM" id="MobiDB-lite"/>
    </source>
</evidence>
<sequence>MKNYWGKLREQHKHLFELLRSTGIEYGSSIGKIIASEQWWECKIKENPKYAKYKHVYCREIYNTYGKLFDDTGDLTKNALPLSKLSRRGFDLDKDIDRDDAGDRLPMNAERTYSNDGPNEGRGNSSMDIFGRRGGDKRKGKQRREKGKKNGTVLETFWRCSSRCNGGISVAECVKELLSSGYVTEGDVLHLFVLWFLRDKDNRGSYCAAKTPFLRFKFVEYCFVRDNLIHQQKG</sequence>
<feature type="compositionally biased region" description="Polar residues" evidence="1">
    <location>
        <begin position="111"/>
        <end position="127"/>
    </location>
</feature>